<reference evidence="3" key="1">
    <citation type="journal article" date="2022" name="Plant J.">
        <title>Strategies of tolerance reflected in two North American maple genomes.</title>
        <authorList>
            <person name="McEvoy S.L."/>
            <person name="Sezen U.U."/>
            <person name="Trouern-Trend A."/>
            <person name="McMahon S.M."/>
            <person name="Schaberg P.G."/>
            <person name="Yang J."/>
            <person name="Wegrzyn J.L."/>
            <person name="Swenson N.G."/>
        </authorList>
    </citation>
    <scope>NUCLEOTIDE SEQUENCE</scope>
    <source>
        <strain evidence="3">NS2018</strain>
    </source>
</reference>
<evidence type="ECO:0000313" key="3">
    <source>
        <dbReference type="EMBL" id="KAK0599961.1"/>
    </source>
</evidence>
<dbReference type="EMBL" id="JAUESC010000003">
    <property type="protein sequence ID" value="KAK0599961.1"/>
    <property type="molecule type" value="Genomic_DNA"/>
</dbReference>
<evidence type="ECO:0008006" key="5">
    <source>
        <dbReference type="Google" id="ProtNLM"/>
    </source>
</evidence>
<dbReference type="PANTHER" id="PTHR33127">
    <property type="entry name" value="TRANSMEMBRANE PROTEIN"/>
    <property type="match status" value="1"/>
</dbReference>
<dbReference type="PANTHER" id="PTHR33127:SF5">
    <property type="entry name" value="TRANSMEMBRANE PROTEIN"/>
    <property type="match status" value="1"/>
</dbReference>
<keyword evidence="4" id="KW-1185">Reference proteome</keyword>
<dbReference type="InterPro" id="IPR036047">
    <property type="entry name" value="F-box-like_dom_sf"/>
</dbReference>
<dbReference type="Pfam" id="PF00646">
    <property type="entry name" value="F-box"/>
    <property type="match status" value="1"/>
</dbReference>
<sequence length="445" mass="50763">MEVQSSDIEIKLGGAMTAITDSSPIDIKIGGTPTPNNKKPKIESLWCNLPGNVLIFIIERLCYVDQIYFRAVCKDWRSKIYRSVRRSDNFPWILVASTGDTLSRNIISISNQCYLFDPIHKQKYTIQNQILDGAQIHASKFGWLLLSRNTKSKYFFSFYSPFTNKIIELPELHMELSAGKIFRDAMATFSTAPTSSDCVICVVSTEPTKKDPSGSKHLFIEEFCVSTCSPGGGRGKTWNNVLLGMNCYKYDTVVSRIAHVDGVFYFIFEGVDDLMGAFKPGLQEWKAYPYPRLSFLQCIDCLIDSEDNENLLMSYYHGRHKTWHVWQFNKAEKNWCELEKLGSRMLFVSATSTSLQLAASAKDEEEEEEDGEGMGSFANTIHVAYGIYPHLECSSQFYKKVDNHPSCSQIYGWIDKEGLSSQISDWLDMEVLLRLIWIEPPNMYF</sequence>
<dbReference type="Gene3D" id="1.20.1280.50">
    <property type="match status" value="1"/>
</dbReference>
<dbReference type="SUPFAM" id="SSF81383">
    <property type="entry name" value="F-box domain"/>
    <property type="match status" value="1"/>
</dbReference>
<dbReference type="InterPro" id="IPR001810">
    <property type="entry name" value="F-box_dom"/>
</dbReference>
<evidence type="ECO:0000313" key="4">
    <source>
        <dbReference type="Proteomes" id="UP001168877"/>
    </source>
</evidence>
<dbReference type="Proteomes" id="UP001168877">
    <property type="component" value="Unassembled WGS sequence"/>
</dbReference>
<accession>A0AA39SVP4</accession>
<comment type="caution">
    <text evidence="3">The sequence shown here is derived from an EMBL/GenBank/DDBJ whole genome shotgun (WGS) entry which is preliminary data.</text>
</comment>
<name>A0AA39SVP4_ACESA</name>
<feature type="domain" description="KIB1-4 beta-propeller" evidence="2">
    <location>
        <begin position="117"/>
        <end position="354"/>
    </location>
</feature>
<reference evidence="3" key="2">
    <citation type="submission" date="2023-06" db="EMBL/GenBank/DDBJ databases">
        <authorList>
            <person name="Swenson N.G."/>
            <person name="Wegrzyn J.L."/>
            <person name="Mcevoy S.L."/>
        </authorList>
    </citation>
    <scope>NUCLEOTIDE SEQUENCE</scope>
    <source>
        <strain evidence="3">NS2018</strain>
        <tissue evidence="3">Leaf</tissue>
    </source>
</reference>
<proteinExistence type="predicted"/>
<feature type="domain" description="F-box" evidence="1">
    <location>
        <begin position="46"/>
        <end position="80"/>
    </location>
</feature>
<dbReference type="AlphaFoldDB" id="A0AA39SVP4"/>
<evidence type="ECO:0000259" key="1">
    <source>
        <dbReference type="Pfam" id="PF00646"/>
    </source>
</evidence>
<dbReference type="InterPro" id="IPR005174">
    <property type="entry name" value="KIB1-4_b-propeller"/>
</dbReference>
<organism evidence="3 4">
    <name type="scientific">Acer saccharum</name>
    <name type="common">Sugar maple</name>
    <dbReference type="NCBI Taxonomy" id="4024"/>
    <lineage>
        <taxon>Eukaryota</taxon>
        <taxon>Viridiplantae</taxon>
        <taxon>Streptophyta</taxon>
        <taxon>Embryophyta</taxon>
        <taxon>Tracheophyta</taxon>
        <taxon>Spermatophyta</taxon>
        <taxon>Magnoliopsida</taxon>
        <taxon>eudicotyledons</taxon>
        <taxon>Gunneridae</taxon>
        <taxon>Pentapetalae</taxon>
        <taxon>rosids</taxon>
        <taxon>malvids</taxon>
        <taxon>Sapindales</taxon>
        <taxon>Sapindaceae</taxon>
        <taxon>Hippocastanoideae</taxon>
        <taxon>Acereae</taxon>
        <taxon>Acer</taxon>
    </lineage>
</organism>
<evidence type="ECO:0000259" key="2">
    <source>
        <dbReference type="Pfam" id="PF03478"/>
    </source>
</evidence>
<protein>
    <recommendedName>
        <fullName evidence="5">F-box domain-containing protein</fullName>
    </recommendedName>
</protein>
<gene>
    <name evidence="3" type="ORF">LWI29_010227</name>
</gene>
<dbReference type="Pfam" id="PF03478">
    <property type="entry name" value="Beta-prop_KIB1-4"/>
    <property type="match status" value="1"/>
</dbReference>